<gene>
    <name evidence="1" type="ORF">GJU39_08425</name>
</gene>
<dbReference type="EMBL" id="WKKH01000010">
    <property type="protein sequence ID" value="MRX76112.1"/>
    <property type="molecule type" value="Genomic_DNA"/>
</dbReference>
<sequence length="459" mass="51001">MKKTFKYGFVALVMLTILASCKKESKLNANLNAIDQNIITNKNSTDIWLDQNFLNPYNIETKYRFDRFELPSGKNITPPLEEQVIPAMEMVRDVWIRPFEAAGGADFIKKISPKQFVLAGSAEYNSNGTITLGTAEGGRKIVLYVINSFDKTDINSVKQMIQVIQHEYTHILNQTVDFTPEYQTVSRGGYEANWTQRSLAEAYSLGFITQYARVSPLEDFAEQSSNMLMLGRVQYNGLVASLPADAQLKLRKKEQYVVDYFKTSFNIDFYQLQREVQLALFKVSAPVLSRMIGVGIGYTTLTSNPTTDPNQSAEFLALWNAAKTSMAAGGFVLKDFKMTFRAANLMTLRYTFTNAAGTTTYSADADYTLALNAATGVTTFTLNATQPTATVPAVDPVPYGNMGVINARMAGVNSYFRTGSFRANWINQIIPGEIGFVGSLGAFYKSTNTNSYFYGTMGH</sequence>
<evidence type="ECO:0000313" key="2">
    <source>
        <dbReference type="Proteomes" id="UP000487757"/>
    </source>
</evidence>
<organism evidence="1 2">
    <name type="scientific">Pedobacter petrophilus</name>
    <dbReference type="NCBI Taxonomy" id="1908241"/>
    <lineage>
        <taxon>Bacteria</taxon>
        <taxon>Pseudomonadati</taxon>
        <taxon>Bacteroidota</taxon>
        <taxon>Sphingobacteriia</taxon>
        <taxon>Sphingobacteriales</taxon>
        <taxon>Sphingobacteriaceae</taxon>
        <taxon>Pedobacter</taxon>
    </lineage>
</organism>
<dbReference type="Gene3D" id="3.40.390.70">
    <property type="match status" value="1"/>
</dbReference>
<dbReference type="NCBIfam" id="TIGR04549">
    <property type="entry name" value="LP_HExxH_w_tonB"/>
    <property type="match status" value="1"/>
</dbReference>
<evidence type="ECO:0008006" key="3">
    <source>
        <dbReference type="Google" id="ProtNLM"/>
    </source>
</evidence>
<reference evidence="1 2" key="1">
    <citation type="submission" date="2019-11" db="EMBL/GenBank/DDBJ databases">
        <title>Pedobacter petrophilus genome.</title>
        <authorList>
            <person name="Feldbauer M.J."/>
            <person name="Newman J.D."/>
        </authorList>
    </citation>
    <scope>NUCLEOTIDE SEQUENCE [LARGE SCALE GENOMIC DNA]</scope>
    <source>
        <strain evidence="1 2">LMG 29686</strain>
    </source>
</reference>
<dbReference type="InterPro" id="IPR030890">
    <property type="entry name" value="LP_HExxH_w_TonB"/>
</dbReference>
<dbReference type="PROSITE" id="PS51257">
    <property type="entry name" value="PROKAR_LIPOPROTEIN"/>
    <property type="match status" value="1"/>
</dbReference>
<accession>A0A7K0FXL7</accession>
<dbReference type="Pfam" id="PF15890">
    <property type="entry name" value="Peptidase_Mx1"/>
    <property type="match status" value="1"/>
</dbReference>
<dbReference type="AlphaFoldDB" id="A0A7K0FXL7"/>
<evidence type="ECO:0000313" key="1">
    <source>
        <dbReference type="EMBL" id="MRX76112.1"/>
    </source>
</evidence>
<protein>
    <recommendedName>
        <fullName evidence="3">Substrate import-associated zinc metallohydrolase lipoprotein</fullName>
    </recommendedName>
</protein>
<comment type="caution">
    <text evidence="1">The sequence shown here is derived from an EMBL/GenBank/DDBJ whole genome shotgun (WGS) entry which is preliminary data.</text>
</comment>
<proteinExistence type="predicted"/>
<dbReference type="RefSeq" id="WP_154280348.1">
    <property type="nucleotide sequence ID" value="NZ_JBHUJQ010000001.1"/>
</dbReference>
<dbReference type="Proteomes" id="UP000487757">
    <property type="component" value="Unassembled WGS sequence"/>
</dbReference>
<keyword evidence="2" id="KW-1185">Reference proteome</keyword>
<name>A0A7K0FXL7_9SPHI</name>
<dbReference type="OrthoDB" id="1113652at2"/>